<dbReference type="InterPro" id="IPR002104">
    <property type="entry name" value="Integrase_catalytic"/>
</dbReference>
<name>A0A2A2D7T7_9ACTN</name>
<dbReference type="InterPro" id="IPR011010">
    <property type="entry name" value="DNA_brk_join_enz"/>
</dbReference>
<dbReference type="Gene3D" id="1.10.443.10">
    <property type="entry name" value="Intergrase catalytic core"/>
    <property type="match status" value="1"/>
</dbReference>
<dbReference type="InterPro" id="IPR013762">
    <property type="entry name" value="Integrase-like_cat_sf"/>
</dbReference>
<dbReference type="GO" id="GO:0003677">
    <property type="term" value="F:DNA binding"/>
    <property type="evidence" value="ECO:0007669"/>
    <property type="project" value="UniProtKB-KW"/>
</dbReference>
<evidence type="ECO:0000259" key="4">
    <source>
        <dbReference type="PROSITE" id="PS51898"/>
    </source>
</evidence>
<feature type="domain" description="Tyr recombinase" evidence="4">
    <location>
        <begin position="179"/>
        <end position="399"/>
    </location>
</feature>
<gene>
    <name evidence="5" type="ORF">CK936_19045</name>
</gene>
<keyword evidence="6" id="KW-1185">Reference proteome</keyword>
<comment type="similarity">
    <text evidence="1">Belongs to the 'phage' integrase family.</text>
</comment>
<dbReference type="Gene3D" id="1.10.150.130">
    <property type="match status" value="1"/>
</dbReference>
<dbReference type="Proteomes" id="UP000218944">
    <property type="component" value="Unassembled WGS sequence"/>
</dbReference>
<evidence type="ECO:0000256" key="1">
    <source>
        <dbReference type="ARBA" id="ARBA00008857"/>
    </source>
</evidence>
<evidence type="ECO:0000313" key="6">
    <source>
        <dbReference type="Proteomes" id="UP000218944"/>
    </source>
</evidence>
<dbReference type="EMBL" id="NSJV01000373">
    <property type="protein sequence ID" value="PAU47382.1"/>
    <property type="molecule type" value="Genomic_DNA"/>
</dbReference>
<organism evidence="5 6">
    <name type="scientific">Streptomyces albireticuli</name>
    <dbReference type="NCBI Taxonomy" id="1940"/>
    <lineage>
        <taxon>Bacteria</taxon>
        <taxon>Bacillati</taxon>
        <taxon>Actinomycetota</taxon>
        <taxon>Actinomycetes</taxon>
        <taxon>Kitasatosporales</taxon>
        <taxon>Streptomycetaceae</taxon>
        <taxon>Streptomyces</taxon>
    </lineage>
</organism>
<keyword evidence="2" id="KW-0238">DNA-binding</keyword>
<dbReference type="AlphaFoldDB" id="A0A2A2D7T7"/>
<dbReference type="RefSeq" id="WP_095582168.1">
    <property type="nucleotide sequence ID" value="NZ_JAJQQS010000014.1"/>
</dbReference>
<dbReference type="GO" id="GO:0006310">
    <property type="term" value="P:DNA recombination"/>
    <property type="evidence" value="ECO:0007669"/>
    <property type="project" value="UniProtKB-KW"/>
</dbReference>
<dbReference type="PANTHER" id="PTHR30349">
    <property type="entry name" value="PHAGE INTEGRASE-RELATED"/>
    <property type="match status" value="1"/>
</dbReference>
<dbReference type="GO" id="GO:0015074">
    <property type="term" value="P:DNA integration"/>
    <property type="evidence" value="ECO:0007669"/>
    <property type="project" value="InterPro"/>
</dbReference>
<accession>A0A2A2D7T7</accession>
<dbReference type="InterPro" id="IPR010998">
    <property type="entry name" value="Integrase_recombinase_N"/>
</dbReference>
<dbReference type="InterPro" id="IPR050090">
    <property type="entry name" value="Tyrosine_recombinase_XerCD"/>
</dbReference>
<evidence type="ECO:0000256" key="3">
    <source>
        <dbReference type="ARBA" id="ARBA00023172"/>
    </source>
</evidence>
<dbReference type="Pfam" id="PF00589">
    <property type="entry name" value="Phage_integrase"/>
    <property type="match status" value="1"/>
</dbReference>
<dbReference type="PROSITE" id="PS51898">
    <property type="entry name" value="TYR_RECOMBINASE"/>
    <property type="match status" value="1"/>
</dbReference>
<evidence type="ECO:0000256" key="2">
    <source>
        <dbReference type="ARBA" id="ARBA00023125"/>
    </source>
</evidence>
<dbReference type="PANTHER" id="PTHR30349:SF64">
    <property type="entry name" value="PROPHAGE INTEGRASE INTD-RELATED"/>
    <property type="match status" value="1"/>
</dbReference>
<reference evidence="5 6" key="1">
    <citation type="submission" date="2017-08" db="EMBL/GenBank/DDBJ databases">
        <title>Genome sequence of Streptomyces albireticuli NRRL B-1670.</title>
        <authorList>
            <person name="Graham D.E."/>
            <person name="Mahan K.M."/>
            <person name="Klingeman D.M."/>
            <person name="Hettich R.L."/>
            <person name="Parry R.J."/>
            <person name="Spain J.C."/>
        </authorList>
    </citation>
    <scope>NUCLEOTIDE SEQUENCE [LARGE SCALE GENOMIC DNA]</scope>
    <source>
        <strain evidence="5 6">NRRL B-1670</strain>
    </source>
</reference>
<comment type="caution">
    <text evidence="5">The sequence shown here is derived from an EMBL/GenBank/DDBJ whole genome shotgun (WGS) entry which is preliminary data.</text>
</comment>
<evidence type="ECO:0000313" key="5">
    <source>
        <dbReference type="EMBL" id="PAU47382.1"/>
    </source>
</evidence>
<sequence length="410" mass="46256">MAGYIEDRWLTKRPDPETGKRRRTSRYGQGMRWRVAGIPGVRDRSFELLDDAKTWKAKTLTDMKRQEFIDERDGVISVREYVETVWWPTRRDPVGTAKAMKTKIWNHLLPNIGHHSMNTIDREHLEALVARWRDCGLADSTAEVVWMHGSSIFKSAVGKRVARNPFSQHRDLKPKPAPSKARAWLPEEVHAIQAGLAERYRITVDLGVAAGFRQGERLGFDPADIDEKRALLLVRRQLLWDPSKPYFKLPKGRKEREVPLSPGLLKRLLEHTAKYPPVKVTLPWHGPGNGGRPTVTVNLMISTHFGNPVNASQFNRRSLKPALAAAGIIASVSEDGGCGGWEPSRDAMSHRDRHTYASVQLAAGEDVVSVSHWMGHSSPLVTVRTYAHFMPDKGRRGRIAIDAWLSQSQC</sequence>
<dbReference type="SUPFAM" id="SSF56349">
    <property type="entry name" value="DNA breaking-rejoining enzymes"/>
    <property type="match status" value="1"/>
</dbReference>
<keyword evidence="3" id="KW-0233">DNA recombination</keyword>
<protein>
    <submittedName>
        <fullName evidence="5">Site-specific integrase</fullName>
    </submittedName>
</protein>
<proteinExistence type="inferred from homology"/>